<dbReference type="InterPro" id="IPR010730">
    <property type="entry name" value="HET"/>
</dbReference>
<organism evidence="3 4">
    <name type="scientific">Phlyctema vagabunda</name>
    <dbReference type="NCBI Taxonomy" id="108571"/>
    <lineage>
        <taxon>Eukaryota</taxon>
        <taxon>Fungi</taxon>
        <taxon>Dikarya</taxon>
        <taxon>Ascomycota</taxon>
        <taxon>Pezizomycotina</taxon>
        <taxon>Leotiomycetes</taxon>
        <taxon>Helotiales</taxon>
        <taxon>Dermateaceae</taxon>
        <taxon>Phlyctema</taxon>
    </lineage>
</organism>
<dbReference type="Pfam" id="PF06985">
    <property type="entry name" value="HET"/>
    <property type="match status" value="1"/>
</dbReference>
<keyword evidence="4" id="KW-1185">Reference proteome</keyword>
<evidence type="ECO:0000259" key="2">
    <source>
        <dbReference type="Pfam" id="PF06985"/>
    </source>
</evidence>
<dbReference type="PANTHER" id="PTHR24148:SF73">
    <property type="entry name" value="HET DOMAIN PROTEIN (AFU_ORTHOLOGUE AFUA_8G01020)"/>
    <property type="match status" value="1"/>
</dbReference>
<dbReference type="PANTHER" id="PTHR24148">
    <property type="entry name" value="ANKYRIN REPEAT DOMAIN-CONTAINING PROTEIN 39 HOMOLOG-RELATED"/>
    <property type="match status" value="1"/>
</dbReference>
<gene>
    <name evidence="3" type="ORF">PVAG01_00049</name>
</gene>
<comment type="caution">
    <text evidence="3">The sequence shown here is derived from an EMBL/GenBank/DDBJ whole genome shotgun (WGS) entry which is preliminary data.</text>
</comment>
<proteinExistence type="predicted"/>
<sequence length="800" mass="91416">MDLVSINRINYRPIDEKSNDIRLLRLHSRRSGEIPSCEIFHASLDGEVGFKALSYTWGDASLRGVVKVDGQAIAVTRNLSEALGDIRGMQSDKIVWVDALCIDQANIRERSHQVRKMGRIYQEAKCVDVWLGRPSRALNNGADGGYLETLKWIHDMIIRKSEFEDNTSVVSEMLRTPEGQLKWLDLLAICHMPYWNRLWIVQEFCLAAQLEVYHGEDSIDWKIFSRVLDEIIHDEKADIRYGSDQALAMARSVLESMPGRLGQQKFNLISSWLLDLKRDLKDIMDLQDLKYRHIAEHIQELSDIWHSYLIQLNVSPYSKSEKLVIETDTGVDELLDIRNQHYNALPRPSLMARRYLEWHSQSLSLHLGQDNQFESELETRLILEKVTDIERSFKSGFIIPLEILDGFIFMDGHIPEDDDGLHDSRVSRLRYMHAQAENFRQRCNQIFVKFESFPDLLKDYKKRPKLVYHLHSLLESCETSVCQEPRDKVYGLLGLANDVKEEEVDIDYSKPLFELYTDTLSIVLKGAAGRDVADYQFNLPRFSQLFQRSLGGPFLPYTTTRAKLGLQNISAEGSLFPFIGHAVEAILPLESSETSTMSITRLMRQRRESLRDYLRGTMEPIILDATLRRTVTALGTVDVEVIHSTLPQPCSISSNPQAEPQLQPPLLPSTPLPKHHPRLFIGSSGRIGIGPTNLREDDVLCQFPDCDVSAIIRPCGDQYRLVGRAVVARSFDEKEKRVSSSSPELFRFGVPESSDLLDENRVYWHVDAITLQALTCPASEKRDYDFETPDLSHTATTSKP</sequence>
<feature type="domain" description="Heterokaryon incompatibility" evidence="2">
    <location>
        <begin position="50"/>
        <end position="203"/>
    </location>
</feature>
<reference evidence="3 4" key="1">
    <citation type="submission" date="2024-06" db="EMBL/GenBank/DDBJ databases">
        <title>Complete genome of Phlyctema vagabunda strain 19-DSS-EL-015.</title>
        <authorList>
            <person name="Fiorenzani C."/>
        </authorList>
    </citation>
    <scope>NUCLEOTIDE SEQUENCE [LARGE SCALE GENOMIC DNA]</scope>
    <source>
        <strain evidence="3 4">19-DSS-EL-015</strain>
    </source>
</reference>
<dbReference type="EMBL" id="JBFCZG010000001">
    <property type="protein sequence ID" value="KAL3426540.1"/>
    <property type="molecule type" value="Genomic_DNA"/>
</dbReference>
<name>A0ABR4PT73_9HELO</name>
<protein>
    <submittedName>
        <fullName evidence="3">HET domain-containing protein</fullName>
    </submittedName>
</protein>
<accession>A0ABR4PT73</accession>
<evidence type="ECO:0000313" key="4">
    <source>
        <dbReference type="Proteomes" id="UP001629113"/>
    </source>
</evidence>
<evidence type="ECO:0000256" key="1">
    <source>
        <dbReference type="SAM" id="MobiDB-lite"/>
    </source>
</evidence>
<dbReference type="InterPro" id="IPR052895">
    <property type="entry name" value="HetReg/Transcr_Mod"/>
</dbReference>
<dbReference type="Proteomes" id="UP001629113">
    <property type="component" value="Unassembled WGS sequence"/>
</dbReference>
<evidence type="ECO:0000313" key="3">
    <source>
        <dbReference type="EMBL" id="KAL3426540.1"/>
    </source>
</evidence>
<feature type="region of interest" description="Disordered" evidence="1">
    <location>
        <begin position="650"/>
        <end position="669"/>
    </location>
</feature>